<dbReference type="InterPro" id="IPR045991">
    <property type="entry name" value="DUF5947"/>
</dbReference>
<dbReference type="Proteomes" id="UP000287224">
    <property type="component" value="Unassembled WGS sequence"/>
</dbReference>
<sequence>MDTEQARVPLHRLRQFMRDPIERSASTVGPCELCGEGLAEQHRHLWERSSRSVRCVCTACSLLMSREGAGAGRYLLIPERYLLLEDFALSESAWNELLIPVNMAFLVRTDAGPDQRLIAFYPGPAGAIESLLDESQWRPLQHDNPLLAEMRPEVEALLIQRITAPYRYYLVPIDSCYQLVGLIRRSWRGFSGGATVWQDINTYFETIEAKAIVWRHPSESKGSLHARSHI</sequence>
<proteinExistence type="predicted"/>
<name>A0A401ZNP8_9CHLR</name>
<accession>A0A401ZNP8</accession>
<evidence type="ECO:0000313" key="1">
    <source>
        <dbReference type="EMBL" id="GCE08430.1"/>
    </source>
</evidence>
<dbReference type="OrthoDB" id="152349at2"/>
<comment type="caution">
    <text evidence="1">The sequence shown here is derived from an EMBL/GenBank/DDBJ whole genome shotgun (WGS) entry which is preliminary data.</text>
</comment>
<reference evidence="2" key="1">
    <citation type="submission" date="2018-12" db="EMBL/GenBank/DDBJ databases">
        <title>Tengunoibacter tsumagoiensis gen. nov., sp. nov., Dictyobacter kobayashii sp. nov., D. alpinus sp. nov., and D. joshuensis sp. nov. and description of Dictyobacteraceae fam. nov. within the order Ktedonobacterales isolated from Tengu-no-mugimeshi.</title>
        <authorList>
            <person name="Wang C.M."/>
            <person name="Zheng Y."/>
            <person name="Sakai Y."/>
            <person name="Toyoda A."/>
            <person name="Minakuchi Y."/>
            <person name="Abe K."/>
            <person name="Yokota A."/>
            <person name="Yabe S."/>
        </authorList>
    </citation>
    <scope>NUCLEOTIDE SEQUENCE [LARGE SCALE GENOMIC DNA]</scope>
    <source>
        <strain evidence="2">S-27</strain>
    </source>
</reference>
<keyword evidence="2" id="KW-1185">Reference proteome</keyword>
<organism evidence="1 2">
    <name type="scientific">Dictyobacter aurantiacus</name>
    <dbReference type="NCBI Taxonomy" id="1936993"/>
    <lineage>
        <taxon>Bacteria</taxon>
        <taxon>Bacillati</taxon>
        <taxon>Chloroflexota</taxon>
        <taxon>Ktedonobacteria</taxon>
        <taxon>Ktedonobacterales</taxon>
        <taxon>Dictyobacteraceae</taxon>
        <taxon>Dictyobacter</taxon>
    </lineage>
</organism>
<gene>
    <name evidence="1" type="ORF">KDAU_57590</name>
</gene>
<dbReference type="EMBL" id="BIFQ01000002">
    <property type="protein sequence ID" value="GCE08430.1"/>
    <property type="molecule type" value="Genomic_DNA"/>
</dbReference>
<evidence type="ECO:0000313" key="2">
    <source>
        <dbReference type="Proteomes" id="UP000287224"/>
    </source>
</evidence>
<dbReference type="Pfam" id="PF19372">
    <property type="entry name" value="DUF5947"/>
    <property type="match status" value="1"/>
</dbReference>
<protein>
    <submittedName>
        <fullName evidence="1">Uncharacterized protein</fullName>
    </submittedName>
</protein>
<dbReference type="AlphaFoldDB" id="A0A401ZNP8"/>
<dbReference type="RefSeq" id="WP_126600973.1">
    <property type="nucleotide sequence ID" value="NZ_BIFQ01000002.1"/>
</dbReference>